<evidence type="ECO:0000313" key="2">
    <source>
        <dbReference type="EMBL" id="RHY50556.1"/>
    </source>
</evidence>
<dbReference type="EMBL" id="QUTC01006758">
    <property type="protein sequence ID" value="RHY50556.1"/>
    <property type="molecule type" value="Genomic_DNA"/>
</dbReference>
<dbReference type="Proteomes" id="UP000265716">
    <property type="component" value="Unassembled WGS sequence"/>
</dbReference>
<dbReference type="VEuPathDB" id="FungiDB:H257_18938"/>
<evidence type="ECO:0000313" key="3">
    <source>
        <dbReference type="EMBL" id="RHZ13066.1"/>
    </source>
</evidence>
<feature type="region of interest" description="Disordered" evidence="1">
    <location>
        <begin position="327"/>
        <end position="416"/>
    </location>
</feature>
<proteinExistence type="predicted"/>
<dbReference type="AlphaFoldDB" id="A0A397CPN5"/>
<evidence type="ECO:0000313" key="5">
    <source>
        <dbReference type="Proteomes" id="UP000286510"/>
    </source>
</evidence>
<comment type="caution">
    <text evidence="2">The sequence shown here is derived from an EMBL/GenBank/DDBJ whole genome shotgun (WGS) entry which is preliminary data.</text>
</comment>
<name>A0A397CPN5_APHAT</name>
<evidence type="ECO:0000256" key="1">
    <source>
        <dbReference type="SAM" id="MobiDB-lite"/>
    </source>
</evidence>
<reference evidence="4 5" key="1">
    <citation type="submission" date="2018-08" db="EMBL/GenBank/DDBJ databases">
        <title>Aphanomyces genome sequencing and annotation.</title>
        <authorList>
            <person name="Minardi D."/>
            <person name="Oidtmann B."/>
            <person name="Van Der Giezen M."/>
            <person name="Studholme D.J."/>
        </authorList>
    </citation>
    <scope>NUCLEOTIDE SEQUENCE [LARGE SCALE GENOMIC DNA]</scope>
    <source>
        <strain evidence="3 5">FDL457</strain>
        <strain evidence="2 4">SA</strain>
    </source>
</reference>
<evidence type="ECO:0000313" key="4">
    <source>
        <dbReference type="Proteomes" id="UP000265716"/>
    </source>
</evidence>
<sequence length="760" mass="83675">MPTQPSNFEPLAAPTAEPTDQPTNSPPTAAVEGVETATSPPTPAGGGRKPKGTNKHPTTTTAPPPGPTLRGHPPTPLASANSTRAQSHDKAAVDEAWRKAWYAQHPRTDRCRPTEDEFKRAVAKFKDDTLSGNDHRFAALASLPTPVEPSSSFSMMILCRSGAATFPLQVMLDSIGSEVQPREWLAAKSSCRDFKKVNNVGISFTCTDRTTVDKIGGLKLTVCGKLFPILAYSEYSALYWVDIVLSNEATAGSVYDYFVEQNERPVLIRSTYNKFSVQSRHITVYFQSRDPPECLMFGKDDPVREIYPLGSGSHACYVNHRISRYNAGPPPSIKTKQARDRTKHGAKHQPPTPITPSDVSLDTPPIETNTTQGPPFGPQPPEPADFRHDHEMEDSDSSEGENEVVSFEDDPMDIPPVRISPSIAGDRSEVVRPSAPMPDAPLWHRIQFSRKAIGVNATQVSPKSAKAIMAKITSTSSTIEYSFSTLNRFEVLADDDTSGIPPPLQVSMNGSQNIRAKFDRPLIVSRAPLRQHDTLASDYDVESMPMEEFLSFLESYIVQYQGADDPEEVMAMMQANPGHLLPLIDGNHPTNYDILSSKLPTHLMQRCIQPRFTLEEVQAARDARNDSIFTTKPIWQFLVPGTSTDDMLPYINRVLAEPIRPLARAIARLCQYLQINQPELYFNQAKIFGLLSSLRPTLPAATMPANPHFLWTDATICALAKSELGAFLLRCHIPGCLHDAIRLAAAAYPLSTQHLGCFLA</sequence>
<feature type="compositionally biased region" description="Polar residues" evidence="1">
    <location>
        <begin position="355"/>
        <end position="371"/>
    </location>
</feature>
<accession>A0A397CPN5</accession>
<gene>
    <name evidence="3" type="ORF">DYB26_006271</name>
    <name evidence="2" type="ORF">DYB38_008019</name>
</gene>
<dbReference type="EMBL" id="QUTF01014431">
    <property type="protein sequence ID" value="RHZ13066.1"/>
    <property type="molecule type" value="Genomic_DNA"/>
</dbReference>
<protein>
    <submittedName>
        <fullName evidence="2">Uncharacterized protein</fullName>
    </submittedName>
</protein>
<feature type="region of interest" description="Disordered" evidence="1">
    <location>
        <begin position="1"/>
        <end position="92"/>
    </location>
</feature>
<dbReference type="Proteomes" id="UP000286510">
    <property type="component" value="Unassembled WGS sequence"/>
</dbReference>
<feature type="compositionally biased region" description="Acidic residues" evidence="1">
    <location>
        <begin position="392"/>
        <end position="412"/>
    </location>
</feature>
<organism evidence="2 4">
    <name type="scientific">Aphanomyces astaci</name>
    <name type="common">Crayfish plague agent</name>
    <dbReference type="NCBI Taxonomy" id="112090"/>
    <lineage>
        <taxon>Eukaryota</taxon>
        <taxon>Sar</taxon>
        <taxon>Stramenopiles</taxon>
        <taxon>Oomycota</taxon>
        <taxon>Saprolegniomycetes</taxon>
        <taxon>Saprolegniales</taxon>
        <taxon>Verrucalvaceae</taxon>
        <taxon>Aphanomyces</taxon>
    </lineage>
</organism>
<feature type="compositionally biased region" description="Polar residues" evidence="1">
    <location>
        <begin position="18"/>
        <end position="27"/>
    </location>
</feature>